<keyword evidence="5" id="KW-1185">Reference proteome</keyword>
<dbReference type="AlphaFoldDB" id="A0A917CGH7"/>
<dbReference type="EMBL" id="BMFO01000002">
    <property type="protein sequence ID" value="GGF88344.1"/>
    <property type="molecule type" value="Genomic_DNA"/>
</dbReference>
<dbReference type="PROSITE" id="PS51186">
    <property type="entry name" value="GNAT"/>
    <property type="match status" value="1"/>
</dbReference>
<dbReference type="Gene3D" id="3.40.630.30">
    <property type="match status" value="1"/>
</dbReference>
<comment type="caution">
    <text evidence="4">The sequence shown here is derived from an EMBL/GenBank/DDBJ whole genome shotgun (WGS) entry which is preliminary data.</text>
</comment>
<reference evidence="4" key="1">
    <citation type="journal article" date="2014" name="Int. J. Syst. Evol. Microbiol.">
        <title>Complete genome sequence of Corynebacterium casei LMG S-19264T (=DSM 44701T), isolated from a smear-ripened cheese.</title>
        <authorList>
            <consortium name="US DOE Joint Genome Institute (JGI-PGF)"/>
            <person name="Walter F."/>
            <person name="Albersmeier A."/>
            <person name="Kalinowski J."/>
            <person name="Ruckert C."/>
        </authorList>
    </citation>
    <scope>NUCLEOTIDE SEQUENCE</scope>
    <source>
        <strain evidence="4">CGMCC 1.12726</strain>
    </source>
</reference>
<dbReference type="InterPro" id="IPR050832">
    <property type="entry name" value="Bact_Acetyltransf"/>
</dbReference>
<keyword evidence="1" id="KW-0808">Transferase</keyword>
<dbReference type="GO" id="GO:0016747">
    <property type="term" value="F:acyltransferase activity, transferring groups other than amino-acyl groups"/>
    <property type="evidence" value="ECO:0007669"/>
    <property type="project" value="InterPro"/>
</dbReference>
<dbReference type="CDD" id="cd04301">
    <property type="entry name" value="NAT_SF"/>
    <property type="match status" value="1"/>
</dbReference>
<accession>A0A917CGH7</accession>
<keyword evidence="2" id="KW-0012">Acyltransferase</keyword>
<evidence type="ECO:0000313" key="4">
    <source>
        <dbReference type="EMBL" id="GGF88344.1"/>
    </source>
</evidence>
<sequence>MSIRIRDAAAADAPLLARWAQAMAFETEGKRLPDGDILPGVARGIAEPGLARYFVAEIDGKPVGTLMLTTEWSDWRNGLWWWIQSVYVAPEARRRGVYRALYAHVRALAEVDPGVCGLRLYVEKENLAAQRTYAALGMRDAHYLIYEDGLARG</sequence>
<dbReference type="InterPro" id="IPR000182">
    <property type="entry name" value="GNAT_dom"/>
</dbReference>
<dbReference type="RefSeq" id="WP_188448022.1">
    <property type="nucleotide sequence ID" value="NZ_BMFO01000002.1"/>
</dbReference>
<dbReference type="InterPro" id="IPR016181">
    <property type="entry name" value="Acyl_CoA_acyltransferase"/>
</dbReference>
<gene>
    <name evidence="4" type="ORF">GCM10010960_07760</name>
</gene>
<dbReference type="PANTHER" id="PTHR43877">
    <property type="entry name" value="AMINOALKYLPHOSPHONATE N-ACETYLTRANSFERASE-RELATED-RELATED"/>
    <property type="match status" value="1"/>
</dbReference>
<feature type="domain" description="N-acetyltransferase" evidence="3">
    <location>
        <begin position="3"/>
        <end position="153"/>
    </location>
</feature>
<dbReference type="Proteomes" id="UP000632858">
    <property type="component" value="Unassembled WGS sequence"/>
</dbReference>
<proteinExistence type="predicted"/>
<dbReference type="SUPFAM" id="SSF55729">
    <property type="entry name" value="Acyl-CoA N-acyltransferases (Nat)"/>
    <property type="match status" value="1"/>
</dbReference>
<evidence type="ECO:0000256" key="1">
    <source>
        <dbReference type="ARBA" id="ARBA00022679"/>
    </source>
</evidence>
<evidence type="ECO:0000313" key="5">
    <source>
        <dbReference type="Proteomes" id="UP000632858"/>
    </source>
</evidence>
<name>A0A917CGH7_9GAMM</name>
<organism evidence="4 5">
    <name type="scientific">Arenimonas maotaiensis</name>
    <dbReference type="NCBI Taxonomy" id="1446479"/>
    <lineage>
        <taxon>Bacteria</taxon>
        <taxon>Pseudomonadati</taxon>
        <taxon>Pseudomonadota</taxon>
        <taxon>Gammaproteobacteria</taxon>
        <taxon>Lysobacterales</taxon>
        <taxon>Lysobacteraceae</taxon>
        <taxon>Arenimonas</taxon>
    </lineage>
</organism>
<evidence type="ECO:0000256" key="2">
    <source>
        <dbReference type="ARBA" id="ARBA00023315"/>
    </source>
</evidence>
<protein>
    <recommendedName>
        <fullName evidence="3">N-acetyltransferase domain-containing protein</fullName>
    </recommendedName>
</protein>
<dbReference type="Pfam" id="PF00583">
    <property type="entry name" value="Acetyltransf_1"/>
    <property type="match status" value="1"/>
</dbReference>
<evidence type="ECO:0000259" key="3">
    <source>
        <dbReference type="PROSITE" id="PS51186"/>
    </source>
</evidence>
<reference evidence="4" key="2">
    <citation type="submission" date="2020-09" db="EMBL/GenBank/DDBJ databases">
        <authorList>
            <person name="Sun Q."/>
            <person name="Zhou Y."/>
        </authorList>
    </citation>
    <scope>NUCLEOTIDE SEQUENCE</scope>
    <source>
        <strain evidence="4">CGMCC 1.12726</strain>
    </source>
</reference>